<proteinExistence type="predicted"/>
<organism evidence="1 2">
    <name type="scientific">Schaalia georgiae F0490</name>
    <dbReference type="NCBI Taxonomy" id="1125717"/>
    <lineage>
        <taxon>Bacteria</taxon>
        <taxon>Bacillati</taxon>
        <taxon>Actinomycetota</taxon>
        <taxon>Actinomycetes</taxon>
        <taxon>Actinomycetales</taxon>
        <taxon>Actinomycetaceae</taxon>
        <taxon>Schaalia</taxon>
    </lineage>
</organism>
<reference evidence="1 2" key="1">
    <citation type="submission" date="2012-05" db="EMBL/GenBank/DDBJ databases">
        <authorList>
            <person name="Harkins D.M."/>
            <person name="Madupu R."/>
            <person name="Durkin A.S."/>
            <person name="Torralba M."/>
            <person name="Methe B."/>
            <person name="Sutton G.G."/>
            <person name="Nelson K.E."/>
        </authorList>
    </citation>
    <scope>NUCLEOTIDE SEQUENCE [LARGE SCALE GENOMIC DNA]</scope>
    <source>
        <strain evidence="1 2">F0490</strain>
    </source>
</reference>
<accession>J0WFH0</accession>
<keyword evidence="2" id="KW-1185">Reference proteome</keyword>
<dbReference type="EMBL" id="AKFS01000302">
    <property type="protein sequence ID" value="EJF35306.1"/>
    <property type="molecule type" value="Genomic_DNA"/>
</dbReference>
<gene>
    <name evidence="1" type="ORF">HMPREF1317_0175</name>
</gene>
<evidence type="ECO:0000313" key="1">
    <source>
        <dbReference type="EMBL" id="EJF35306.1"/>
    </source>
</evidence>
<evidence type="ECO:0000313" key="2">
    <source>
        <dbReference type="Proteomes" id="UP000004578"/>
    </source>
</evidence>
<sequence>MFGRTLVHHSSGDFLVFTTDEALGIEVRYDEQMIWLSQKLMAQVLRC</sequence>
<name>J0WFH0_9ACTO</name>
<protein>
    <submittedName>
        <fullName evidence="1">Uncharacterized protein</fullName>
    </submittedName>
</protein>
<dbReference type="Proteomes" id="UP000004578">
    <property type="component" value="Unassembled WGS sequence"/>
</dbReference>
<comment type="caution">
    <text evidence="1">The sequence shown here is derived from an EMBL/GenBank/DDBJ whole genome shotgun (WGS) entry which is preliminary data.</text>
</comment>
<dbReference type="AlphaFoldDB" id="J0WFH0"/>